<proteinExistence type="predicted"/>
<keyword evidence="3" id="KW-1185">Reference proteome</keyword>
<name>A0A081PBI8_9SPHI</name>
<evidence type="ECO:0000313" key="2">
    <source>
        <dbReference type="EMBL" id="KEQ28061.1"/>
    </source>
</evidence>
<sequence>MPKISRKFLLIFSFCSVAIAGIVYACGDGGWDDQDNSSFAPQAFVSEDYSPFFYTSWTTLYINGSSSNSRYNESIVTEWQQWFKNKIDSTTLDALLLRSSESRVDSAALYVKGKIKVLPDGLPELKQFKSEKKKAALFFNYLQIAKAAESYAVGPGEYSWYAPEKQDRQISAELEQRLLIAMKKEKDPFIRERLWFQTVRYYYFLCRLDWERYNNEKYDLPAYFASTESEFPKNILYYRSLGYLAGYYYLRNDYSQANYLYSKGYDYALNFKIPSQWSFHPQEEKDWEATLALAKNKDEKITLWHLLGTTKDELRAINEIYKLNAASEKLDLLLSRLINKRELNGSGLRDQSEGGQAIRAEAVREIEVVNSIARSGQVHQPILWKMGAGYLNALAGHYIDARKFYDEAEKMLPADNKLLQAQYRLLDWTLYLNTLQKIDAKAEAKMVVPLNWLAELSQEKGVISDLRYSRALGESMTILANLYTKQGELVKANCFRPTSQFYQSNTHINELKALLGKTNQSAFEKAMLRFYPVKLEQLNYLQASQLVYRDQPEKALELMQQAGAGAGFTFLGNPFNMRLVDCHDCDHAQVLKTPFTNLSFVETLVKIKAQLAQGKDVSRNASLLANAYYNISYYGNGRSFYQSDITGSLGNLPSDISAPFRDIFTSNKLAEKYYLLARKTTESKNLQAKYTFLASKCERNASYNAVYFAPENKGTYYGYNDLLKIPAGQYYAQLKKDFASSAFYNDIINECGYFRTYLSTNNN</sequence>
<evidence type="ECO:0008006" key="4">
    <source>
        <dbReference type="Google" id="ProtNLM"/>
    </source>
</evidence>
<dbReference type="eggNOG" id="ENOG502Z8ZF">
    <property type="taxonomic scope" value="Bacteria"/>
</dbReference>
<feature type="chain" id="PRO_5001761548" description="Tetratricopeptide repeat protein" evidence="1">
    <location>
        <begin position="26"/>
        <end position="763"/>
    </location>
</feature>
<keyword evidence="1" id="KW-0732">Signal</keyword>
<protein>
    <recommendedName>
        <fullName evidence="4">Tetratricopeptide repeat protein</fullName>
    </recommendedName>
</protein>
<dbReference type="PROSITE" id="PS51257">
    <property type="entry name" value="PROKAR_LIPOPROTEIN"/>
    <property type="match status" value="1"/>
</dbReference>
<dbReference type="AlphaFoldDB" id="A0A081PBI8"/>
<evidence type="ECO:0000256" key="1">
    <source>
        <dbReference type="SAM" id="SignalP"/>
    </source>
</evidence>
<evidence type="ECO:0000313" key="3">
    <source>
        <dbReference type="Proteomes" id="UP000028007"/>
    </source>
</evidence>
<dbReference type="Proteomes" id="UP000028007">
    <property type="component" value="Unassembled WGS sequence"/>
</dbReference>
<accession>A0A081PBI8</accession>
<dbReference type="EMBL" id="JNFF01000117">
    <property type="protein sequence ID" value="KEQ28061.1"/>
    <property type="molecule type" value="Genomic_DNA"/>
</dbReference>
<feature type="signal peptide" evidence="1">
    <location>
        <begin position="1"/>
        <end position="25"/>
    </location>
</feature>
<comment type="caution">
    <text evidence="2">The sequence shown here is derived from an EMBL/GenBank/DDBJ whole genome shotgun (WGS) entry which is preliminary data.</text>
</comment>
<reference evidence="2 3" key="1">
    <citation type="journal article" date="1992" name="Int. J. Syst. Bacteriol.">
        <title>Sphingobacterium antarcticus sp. nov. a Psychrotrophic Bacterium from the Soils of Schirmacher Oasis, Antarctica.</title>
        <authorList>
            <person name="Shivaji S."/>
            <person name="Ray M.K."/>
            <person name="Rao N.S."/>
            <person name="Saiserr L."/>
            <person name="Jagannadham M.V."/>
            <person name="Kumar G.S."/>
            <person name="Reddy G."/>
            <person name="Bhargava P.M."/>
        </authorList>
    </citation>
    <scope>NUCLEOTIDE SEQUENCE [LARGE SCALE GENOMIC DNA]</scope>
    <source>
        <strain evidence="2 3">4BY</strain>
    </source>
</reference>
<organism evidence="2 3">
    <name type="scientific">Pedobacter antarcticus 4BY</name>
    <dbReference type="NCBI Taxonomy" id="1358423"/>
    <lineage>
        <taxon>Bacteria</taxon>
        <taxon>Pseudomonadati</taxon>
        <taxon>Bacteroidota</taxon>
        <taxon>Sphingobacteriia</taxon>
        <taxon>Sphingobacteriales</taxon>
        <taxon>Sphingobacteriaceae</taxon>
        <taxon>Pedobacter</taxon>
    </lineage>
</organism>
<gene>
    <name evidence="2" type="ORF">N180_00020</name>
</gene>